<organism evidence="1 2">
    <name type="scientific">Blattamonas nauphoetae</name>
    <dbReference type="NCBI Taxonomy" id="2049346"/>
    <lineage>
        <taxon>Eukaryota</taxon>
        <taxon>Metamonada</taxon>
        <taxon>Preaxostyla</taxon>
        <taxon>Oxymonadida</taxon>
        <taxon>Blattamonas</taxon>
    </lineage>
</organism>
<name>A0ABQ9XB05_9EUKA</name>
<evidence type="ECO:0000313" key="2">
    <source>
        <dbReference type="Proteomes" id="UP001281761"/>
    </source>
</evidence>
<comment type="caution">
    <text evidence="1">The sequence shown here is derived from an EMBL/GenBank/DDBJ whole genome shotgun (WGS) entry which is preliminary data.</text>
</comment>
<sequence length="128" mass="14164">MTKTLFPVSFSESTSAFLAFIELDSSIAAFLAGMVSDERNWIRKGGKSRSLDADIHRSLQNDGFDDAIEQRILTVFGGSYRAAIVANSIALLIASEANIPRTQHWHTRPGRLFSLLDLSLEELLALRP</sequence>
<reference evidence="1 2" key="1">
    <citation type="journal article" date="2022" name="bioRxiv">
        <title>Genomics of Preaxostyla Flagellates Illuminates Evolutionary Transitions and the Path Towards Mitochondrial Loss.</title>
        <authorList>
            <person name="Novak L.V.F."/>
            <person name="Treitli S.C."/>
            <person name="Pyrih J."/>
            <person name="Halakuc P."/>
            <person name="Pipaliya S.V."/>
            <person name="Vacek V."/>
            <person name="Brzon O."/>
            <person name="Soukal P."/>
            <person name="Eme L."/>
            <person name="Dacks J.B."/>
            <person name="Karnkowska A."/>
            <person name="Elias M."/>
            <person name="Hampl V."/>
        </authorList>
    </citation>
    <scope>NUCLEOTIDE SEQUENCE [LARGE SCALE GENOMIC DNA]</scope>
    <source>
        <strain evidence="1">NAU3</strain>
        <tissue evidence="1">Gut</tissue>
    </source>
</reference>
<gene>
    <name evidence="1" type="ORF">BLNAU_15387</name>
</gene>
<protein>
    <submittedName>
        <fullName evidence="1">Uncharacterized protein</fullName>
    </submittedName>
</protein>
<evidence type="ECO:0000313" key="1">
    <source>
        <dbReference type="EMBL" id="KAK2949716.1"/>
    </source>
</evidence>
<dbReference type="Proteomes" id="UP001281761">
    <property type="component" value="Unassembled WGS sequence"/>
</dbReference>
<dbReference type="EMBL" id="JARBJD010000151">
    <property type="protein sequence ID" value="KAK2949716.1"/>
    <property type="molecule type" value="Genomic_DNA"/>
</dbReference>
<keyword evidence="2" id="KW-1185">Reference proteome</keyword>
<accession>A0ABQ9XB05</accession>
<proteinExistence type="predicted"/>